<dbReference type="InterPro" id="IPR016181">
    <property type="entry name" value="Acyl_CoA_acyltransferase"/>
</dbReference>
<sequence>MISYKLYNSVINIPTSWDKLTVKDIFLKTNFLNALELSSPDHISSFYLAIYNNQELVGIAIIQRVEMYLDNIFRKTSDHTLKRLGKAAIARIVRGNALIVGNLMHTGQHGYYFNSNKIHATVFFETVFKALKSLEKTIKKESNKTIRIIGFKDYFKDDVIHLNTHIFDKNSMYKVKVQPNMIFNIPSHFNSISDYKIALNKKYKRRYNTAIKKSSAIVKKELLLEDIKLQGNALYKLYKHVSDQAKVNSFILKRNHFYQLKLDLQSNFKIFGYYLNNELIGFYTLILNNSQLETYFLGYNPRYQQEYQMYLNMLYDMLEYGIDHKFKSVVYARTAMEIKSSVGANPNDMFIYMKHTNTLFINPLLKFVVNTLNPVKKWEQRHPFK</sequence>
<reference evidence="1" key="1">
    <citation type="submission" date="2022-11" db="EMBL/GenBank/DDBJ databases">
        <title>Refractory cell wall polysaccharides provide important carbon source for microbial heterotrophs in the hadal ocean.</title>
        <authorList>
            <person name="Zhu X."/>
        </authorList>
    </citation>
    <scope>NUCLEOTIDE SEQUENCE</scope>
    <source>
        <strain evidence="1">MTRN7</strain>
    </source>
</reference>
<gene>
    <name evidence="1" type="ORF">OOZ35_10640</name>
</gene>
<proteinExistence type="predicted"/>
<dbReference type="EMBL" id="JAPFGC010000002">
    <property type="protein sequence ID" value="MDA0177950.1"/>
    <property type="molecule type" value="Genomic_DNA"/>
</dbReference>
<comment type="caution">
    <text evidence="1">The sequence shown here is derived from an EMBL/GenBank/DDBJ whole genome shotgun (WGS) entry which is preliminary data.</text>
</comment>
<dbReference type="RefSeq" id="WP_106688090.1">
    <property type="nucleotide sequence ID" value="NZ_CP061703.1"/>
</dbReference>
<accession>A0ABT4S1R0</accession>
<keyword evidence="2" id="KW-1185">Reference proteome</keyword>
<evidence type="ECO:0000313" key="2">
    <source>
        <dbReference type="Proteomes" id="UP001149142"/>
    </source>
</evidence>
<organism evidence="1 2">
    <name type="scientific">Mesoflavibacter profundi</name>
    <dbReference type="NCBI Taxonomy" id="2708110"/>
    <lineage>
        <taxon>Bacteria</taxon>
        <taxon>Pseudomonadati</taxon>
        <taxon>Bacteroidota</taxon>
        <taxon>Flavobacteriia</taxon>
        <taxon>Flavobacteriales</taxon>
        <taxon>Flavobacteriaceae</taxon>
        <taxon>Mesoflavibacter</taxon>
    </lineage>
</organism>
<dbReference type="Proteomes" id="UP001149142">
    <property type="component" value="Unassembled WGS sequence"/>
</dbReference>
<protein>
    <submittedName>
        <fullName evidence="1">GNAT family N-acetyltransferase</fullName>
    </submittedName>
</protein>
<dbReference type="SUPFAM" id="SSF55729">
    <property type="entry name" value="Acyl-CoA N-acyltransferases (Nat)"/>
    <property type="match status" value="1"/>
</dbReference>
<evidence type="ECO:0000313" key="1">
    <source>
        <dbReference type="EMBL" id="MDA0177950.1"/>
    </source>
</evidence>
<name>A0ABT4S1R0_9FLAO</name>